<proteinExistence type="predicted"/>
<dbReference type="SUPFAM" id="SSF54637">
    <property type="entry name" value="Thioesterase/thiol ester dehydrase-isomerase"/>
    <property type="match status" value="1"/>
</dbReference>
<dbReference type="Proteomes" id="UP001060261">
    <property type="component" value="Chromosome"/>
</dbReference>
<sequence length="147" mass="15848">MSSPALAVATLDFSAAHGCDIQLRFSDTDQMGHINNAAYAMFLETARLDLTASLGLSQLKVVLARLELDYRREVKLGQRVRILTVITHLGTSSWSYASRLLADGVVALEARSVQVQVGPDMRPQPLGPALRSALTTYLTLPVPSGAL</sequence>
<dbReference type="InterPro" id="IPR050563">
    <property type="entry name" value="4-hydroxybenzoyl-CoA_TE"/>
</dbReference>
<evidence type="ECO:0000313" key="2">
    <source>
        <dbReference type="Proteomes" id="UP001060261"/>
    </source>
</evidence>
<reference evidence="1" key="1">
    <citation type="submission" date="2022-09" db="EMBL/GenBank/DDBJ databases">
        <title>genome sequence of Deinococcus rubellus.</title>
        <authorList>
            <person name="Srinivasan S."/>
        </authorList>
    </citation>
    <scope>NUCLEOTIDE SEQUENCE</scope>
    <source>
        <strain evidence="1">Ant6</strain>
    </source>
</reference>
<dbReference type="RefSeq" id="WP_260560572.1">
    <property type="nucleotide sequence ID" value="NZ_BAABEC010000077.1"/>
</dbReference>
<dbReference type="EMBL" id="CP104213">
    <property type="protein sequence ID" value="UWX64297.1"/>
    <property type="molecule type" value="Genomic_DNA"/>
</dbReference>
<dbReference type="PANTHER" id="PTHR31793:SF24">
    <property type="entry name" value="LONG-CHAIN ACYL-COA THIOESTERASE FADM"/>
    <property type="match status" value="1"/>
</dbReference>
<dbReference type="CDD" id="cd00586">
    <property type="entry name" value="4HBT"/>
    <property type="match status" value="1"/>
</dbReference>
<evidence type="ECO:0000313" key="1">
    <source>
        <dbReference type="EMBL" id="UWX64297.1"/>
    </source>
</evidence>
<protein>
    <submittedName>
        <fullName evidence="1">Acyl-CoA thioesterase</fullName>
    </submittedName>
</protein>
<dbReference type="InterPro" id="IPR029069">
    <property type="entry name" value="HotDog_dom_sf"/>
</dbReference>
<gene>
    <name evidence="1" type="ORF">N0D28_01070</name>
</gene>
<organism evidence="1 2">
    <name type="scientific">Deinococcus rubellus</name>
    <dbReference type="NCBI Taxonomy" id="1889240"/>
    <lineage>
        <taxon>Bacteria</taxon>
        <taxon>Thermotogati</taxon>
        <taxon>Deinococcota</taxon>
        <taxon>Deinococci</taxon>
        <taxon>Deinococcales</taxon>
        <taxon>Deinococcaceae</taxon>
        <taxon>Deinococcus</taxon>
    </lineage>
</organism>
<keyword evidence="2" id="KW-1185">Reference proteome</keyword>
<dbReference type="PANTHER" id="PTHR31793">
    <property type="entry name" value="4-HYDROXYBENZOYL-COA THIOESTERASE FAMILY MEMBER"/>
    <property type="match status" value="1"/>
</dbReference>
<dbReference type="Pfam" id="PF13279">
    <property type="entry name" value="4HBT_2"/>
    <property type="match status" value="1"/>
</dbReference>
<name>A0ABY5YIX0_9DEIO</name>
<dbReference type="Gene3D" id="3.10.129.10">
    <property type="entry name" value="Hotdog Thioesterase"/>
    <property type="match status" value="1"/>
</dbReference>
<accession>A0ABY5YIX0</accession>